<feature type="compositionally biased region" description="Low complexity" evidence="1">
    <location>
        <begin position="270"/>
        <end position="281"/>
    </location>
</feature>
<organism evidence="2 3">
    <name type="scientific">Periconia macrospinosa</name>
    <dbReference type="NCBI Taxonomy" id="97972"/>
    <lineage>
        <taxon>Eukaryota</taxon>
        <taxon>Fungi</taxon>
        <taxon>Dikarya</taxon>
        <taxon>Ascomycota</taxon>
        <taxon>Pezizomycotina</taxon>
        <taxon>Dothideomycetes</taxon>
        <taxon>Pleosporomycetidae</taxon>
        <taxon>Pleosporales</taxon>
        <taxon>Massarineae</taxon>
        <taxon>Periconiaceae</taxon>
        <taxon>Periconia</taxon>
    </lineage>
</organism>
<feature type="region of interest" description="Disordered" evidence="1">
    <location>
        <begin position="296"/>
        <end position="373"/>
    </location>
</feature>
<evidence type="ECO:0000313" key="2">
    <source>
        <dbReference type="EMBL" id="PVI07437.1"/>
    </source>
</evidence>
<feature type="compositionally biased region" description="Basic residues" evidence="1">
    <location>
        <begin position="296"/>
        <end position="307"/>
    </location>
</feature>
<protein>
    <submittedName>
        <fullName evidence="2">Uncharacterized protein</fullName>
    </submittedName>
</protein>
<feature type="region of interest" description="Disordered" evidence="1">
    <location>
        <begin position="219"/>
        <end position="283"/>
    </location>
</feature>
<feature type="compositionally biased region" description="Basic and acidic residues" evidence="1">
    <location>
        <begin position="247"/>
        <end position="266"/>
    </location>
</feature>
<dbReference type="Proteomes" id="UP000244855">
    <property type="component" value="Unassembled WGS sequence"/>
</dbReference>
<reference evidence="2 3" key="1">
    <citation type="journal article" date="2018" name="Sci. Rep.">
        <title>Comparative genomics provides insights into the lifestyle and reveals functional heterogeneity of dark septate endophytic fungi.</title>
        <authorList>
            <person name="Knapp D.G."/>
            <person name="Nemeth J.B."/>
            <person name="Barry K."/>
            <person name="Hainaut M."/>
            <person name="Henrissat B."/>
            <person name="Johnson J."/>
            <person name="Kuo A."/>
            <person name="Lim J.H.P."/>
            <person name="Lipzen A."/>
            <person name="Nolan M."/>
            <person name="Ohm R.A."/>
            <person name="Tamas L."/>
            <person name="Grigoriev I.V."/>
            <person name="Spatafora J.W."/>
            <person name="Nagy L.G."/>
            <person name="Kovacs G.M."/>
        </authorList>
    </citation>
    <scope>NUCLEOTIDE SEQUENCE [LARGE SCALE GENOMIC DNA]</scope>
    <source>
        <strain evidence="2 3">DSE2036</strain>
    </source>
</reference>
<feature type="compositionally biased region" description="Basic and acidic residues" evidence="1">
    <location>
        <begin position="308"/>
        <end position="326"/>
    </location>
</feature>
<evidence type="ECO:0000256" key="1">
    <source>
        <dbReference type="SAM" id="MobiDB-lite"/>
    </source>
</evidence>
<dbReference type="AlphaFoldDB" id="A0A2V1EA72"/>
<accession>A0A2V1EA72</accession>
<feature type="compositionally biased region" description="Polar residues" evidence="1">
    <location>
        <begin position="219"/>
        <end position="228"/>
    </location>
</feature>
<dbReference type="EMBL" id="KZ805304">
    <property type="protein sequence ID" value="PVI07437.1"/>
    <property type="molecule type" value="Genomic_DNA"/>
</dbReference>
<sequence length="373" mass="42159">MVIEGMGFRGKSNMEMKMNNFSSPQKLSGSKNGCAWDWQLAIRSLLCAVLSFTAKEGEIYLTFTPKQPPKPHLLLTAVFLHPKLSSEASTSAKQSLPLIGRSQVVTSAAYKVDLCVTQALDYLTQRNSFPPSFYIIVQDPGTDCEMCRKLKENGDKATTFRACCTTDEEVLGCWFGYGAVRLHRDVEFRQKTGRRGGVGVVIKRLWFGVVGGVFVSATTTTGSAQPDSSTEDRDVQVHPSEQEQQDDEHGRAQREFDEGRFFEPNDVRSPAKSQSEASSSQDAFLGHAYSKSIYRKHHDRKLKQKHEAHKEKVQKKMEEHISKNEAAEALIKQRQFENHALPKKEREKLKKEREAAKEKEKDKGKKSKQEKDK</sequence>
<evidence type="ECO:0000313" key="3">
    <source>
        <dbReference type="Proteomes" id="UP000244855"/>
    </source>
</evidence>
<keyword evidence="3" id="KW-1185">Reference proteome</keyword>
<name>A0A2V1EA72_9PLEO</name>
<proteinExistence type="predicted"/>
<feature type="compositionally biased region" description="Basic and acidic residues" evidence="1">
    <location>
        <begin position="334"/>
        <end position="373"/>
    </location>
</feature>
<gene>
    <name evidence="2" type="ORF">DM02DRAFT_622369</name>
</gene>